<comment type="caution">
    <text evidence="4">The sequence shown here is derived from an EMBL/GenBank/DDBJ whole genome shotgun (WGS) entry which is preliminary data.</text>
</comment>
<keyword evidence="4" id="KW-0687">Ribonucleoprotein</keyword>
<evidence type="ECO:0000259" key="3">
    <source>
        <dbReference type="PROSITE" id="PS51186"/>
    </source>
</evidence>
<keyword evidence="4" id="KW-0689">Ribosomal protein</keyword>
<dbReference type="Gene3D" id="3.40.630.30">
    <property type="match status" value="1"/>
</dbReference>
<reference evidence="4 5" key="1">
    <citation type="submission" date="2020-08" db="EMBL/GenBank/DDBJ databases">
        <title>The Agave Microbiome: Exploring the role of microbial communities in plant adaptations to desert environments.</title>
        <authorList>
            <person name="Partida-Martinez L.P."/>
        </authorList>
    </citation>
    <scope>NUCLEOTIDE SEQUENCE [LARGE SCALE GENOMIC DNA]</scope>
    <source>
        <strain evidence="4 5">AS3.12</strain>
    </source>
</reference>
<dbReference type="SUPFAM" id="SSF55729">
    <property type="entry name" value="Acyl-CoA N-acyltransferases (Nat)"/>
    <property type="match status" value="1"/>
</dbReference>
<dbReference type="Proteomes" id="UP000585437">
    <property type="component" value="Unassembled WGS sequence"/>
</dbReference>
<evidence type="ECO:0000313" key="4">
    <source>
        <dbReference type="EMBL" id="MBB6511126.1"/>
    </source>
</evidence>
<dbReference type="GO" id="GO:0005840">
    <property type="term" value="C:ribosome"/>
    <property type="evidence" value="ECO:0007669"/>
    <property type="project" value="UniProtKB-KW"/>
</dbReference>
<dbReference type="AlphaFoldDB" id="A0A7X0MU43"/>
<gene>
    <name evidence="4" type="ORF">F4695_004524</name>
</gene>
<dbReference type="PROSITE" id="PS51186">
    <property type="entry name" value="GNAT"/>
    <property type="match status" value="1"/>
</dbReference>
<dbReference type="RefSeq" id="WP_184656124.1">
    <property type="nucleotide sequence ID" value="NZ_JACHBU010000018.1"/>
</dbReference>
<dbReference type="InterPro" id="IPR000182">
    <property type="entry name" value="GNAT_dom"/>
</dbReference>
<dbReference type="GO" id="GO:0016747">
    <property type="term" value="F:acyltransferase activity, transferring groups other than amino-acyl groups"/>
    <property type="evidence" value="ECO:0007669"/>
    <property type="project" value="InterPro"/>
</dbReference>
<dbReference type="InterPro" id="IPR050680">
    <property type="entry name" value="YpeA/RimI_acetyltransf"/>
</dbReference>
<dbReference type="EMBL" id="JACHBU010000018">
    <property type="protein sequence ID" value="MBB6511126.1"/>
    <property type="molecule type" value="Genomic_DNA"/>
</dbReference>
<dbReference type="PANTHER" id="PTHR43420:SF12">
    <property type="entry name" value="N-ACETYLTRANSFERASE DOMAIN-CONTAINING PROTEIN"/>
    <property type="match status" value="1"/>
</dbReference>
<evidence type="ECO:0000256" key="1">
    <source>
        <dbReference type="ARBA" id="ARBA00022679"/>
    </source>
</evidence>
<dbReference type="Pfam" id="PF00583">
    <property type="entry name" value="Acetyltransf_1"/>
    <property type="match status" value="1"/>
</dbReference>
<dbReference type="InterPro" id="IPR016181">
    <property type="entry name" value="Acyl_CoA_acyltransferase"/>
</dbReference>
<keyword evidence="1" id="KW-0808">Transferase</keyword>
<name>A0A7X0MU43_9HYPH</name>
<keyword evidence="2" id="KW-0012">Acyltransferase</keyword>
<keyword evidence="5" id="KW-1185">Reference proteome</keyword>
<organism evidence="4 5">
    <name type="scientific">Rhizobium soli</name>
    <dbReference type="NCBI Taxonomy" id="424798"/>
    <lineage>
        <taxon>Bacteria</taxon>
        <taxon>Pseudomonadati</taxon>
        <taxon>Pseudomonadota</taxon>
        <taxon>Alphaproteobacteria</taxon>
        <taxon>Hyphomicrobiales</taxon>
        <taxon>Rhizobiaceae</taxon>
        <taxon>Rhizobium/Agrobacterium group</taxon>
        <taxon>Rhizobium</taxon>
    </lineage>
</organism>
<sequence>MFIRDANADDTSTILRLLRQIADCSDDAEYGPDSSDENLLGVIENCKTFVLGMNDRLIGINAVRIVDLCEHPRSRYQKMAFIMAFGIDEVERRRGYGAALFDHMHKWLCEEKVDFISLNVSASNEAAQAFYRRMGLAARSVQMDQSLKR</sequence>
<dbReference type="PANTHER" id="PTHR43420">
    <property type="entry name" value="ACETYLTRANSFERASE"/>
    <property type="match status" value="1"/>
</dbReference>
<evidence type="ECO:0000313" key="5">
    <source>
        <dbReference type="Proteomes" id="UP000585437"/>
    </source>
</evidence>
<dbReference type="CDD" id="cd04301">
    <property type="entry name" value="NAT_SF"/>
    <property type="match status" value="1"/>
</dbReference>
<feature type="domain" description="N-acetyltransferase" evidence="3">
    <location>
        <begin position="1"/>
        <end position="149"/>
    </location>
</feature>
<proteinExistence type="predicted"/>
<protein>
    <submittedName>
        <fullName evidence="4">Ribosomal protein S18 acetylase RimI-like enzyme</fullName>
    </submittedName>
</protein>
<accession>A0A7X0MU43</accession>
<evidence type="ECO:0000256" key="2">
    <source>
        <dbReference type="ARBA" id="ARBA00023315"/>
    </source>
</evidence>